<keyword evidence="3" id="KW-0067">ATP-binding</keyword>
<keyword evidence="3" id="KW-0694">RNA-binding</keyword>
<keyword evidence="5" id="KW-1185">Reference proteome</keyword>
<accession>A0ABS4CNK2</accession>
<comment type="catalytic activity">
    <reaction evidence="3">
        <text>cytidine(34) in elongator tRNA(Met) + acetate + ATP = N(4)-acetylcytidine(34) in elongator tRNA(Met) + AMP + diphosphate</text>
        <dbReference type="Rhea" id="RHEA:58144"/>
        <dbReference type="Rhea" id="RHEA-COMP:10693"/>
        <dbReference type="Rhea" id="RHEA-COMP:10694"/>
        <dbReference type="ChEBI" id="CHEBI:30089"/>
        <dbReference type="ChEBI" id="CHEBI:30616"/>
        <dbReference type="ChEBI" id="CHEBI:33019"/>
        <dbReference type="ChEBI" id="CHEBI:74900"/>
        <dbReference type="ChEBI" id="CHEBI:82748"/>
        <dbReference type="ChEBI" id="CHEBI:456215"/>
    </reaction>
</comment>
<feature type="binding site" evidence="3">
    <location>
        <position position="161"/>
    </location>
    <ligand>
        <name>ATP</name>
        <dbReference type="ChEBI" id="CHEBI:30616"/>
    </ligand>
</feature>
<dbReference type="Proteomes" id="UP000673375">
    <property type="component" value="Unassembled WGS sequence"/>
</dbReference>
<evidence type="ECO:0000256" key="1">
    <source>
        <dbReference type="ARBA" id="ARBA00022598"/>
    </source>
</evidence>
<protein>
    <recommendedName>
        <fullName evidence="3">tRNA(Met) cytidine acetate ligase</fullName>
        <ecNumber evidence="3">6.3.4.-</ecNumber>
    </recommendedName>
</protein>
<comment type="subcellular location">
    <subcellularLocation>
        <location evidence="3">Cytoplasm</location>
    </subcellularLocation>
</comment>
<dbReference type="PANTHER" id="PTHR37825:SF1">
    <property type="entry name" value="TRNA(MET) CYTIDINE ACETATE LIGASE"/>
    <property type="match status" value="1"/>
</dbReference>
<proteinExistence type="inferred from homology"/>
<dbReference type="InterPro" id="IPR008513">
    <property type="entry name" value="tRNA(Met)_cyd_acetate_ligase"/>
</dbReference>
<comment type="function">
    <text evidence="3">Catalyzes the formation of N(4)-acetylcytidine (ac(4)C) at the wobble position of elongator tRNA(Met), using acetate and ATP as substrates. First activates an acetate ion to form acetyladenylate (Ac-AMP) and then transfers the acetyl group to tRNA to form ac(4)C34.</text>
</comment>
<evidence type="ECO:0000256" key="3">
    <source>
        <dbReference type="HAMAP-Rule" id="MF_01539"/>
    </source>
</evidence>
<comment type="similarity">
    <text evidence="3">Belongs to the TmcAL family.</text>
</comment>
<dbReference type="PANTHER" id="PTHR37825">
    <property type="entry name" value="TRNA(MET) CYTIDINE ACETATE LIGASE"/>
    <property type="match status" value="1"/>
</dbReference>
<dbReference type="Pfam" id="PF05636">
    <property type="entry name" value="HIGH_NTase1"/>
    <property type="match status" value="1"/>
</dbReference>
<feature type="binding site" evidence="3">
    <location>
        <position position="101"/>
    </location>
    <ligand>
        <name>ATP</name>
        <dbReference type="ChEBI" id="CHEBI:30616"/>
    </ligand>
</feature>
<dbReference type="EC" id="6.3.4.-" evidence="3"/>
<keyword evidence="3" id="KW-0963">Cytoplasm</keyword>
<feature type="binding site" evidence="3">
    <location>
        <position position="186"/>
    </location>
    <ligand>
        <name>ATP</name>
        <dbReference type="ChEBI" id="CHEBI:30616"/>
    </ligand>
</feature>
<dbReference type="EMBL" id="JAEDXU010000013">
    <property type="protein sequence ID" value="MBP1048153.1"/>
    <property type="molecule type" value="Genomic_DNA"/>
</dbReference>
<evidence type="ECO:0000313" key="4">
    <source>
        <dbReference type="EMBL" id="MBP1048153.1"/>
    </source>
</evidence>
<dbReference type="SUPFAM" id="SSF52374">
    <property type="entry name" value="Nucleotidylyl transferase"/>
    <property type="match status" value="1"/>
</dbReference>
<keyword evidence="3" id="KW-0547">Nucleotide-binding</keyword>
<dbReference type="RefSeq" id="WP_209559003.1">
    <property type="nucleotide sequence ID" value="NZ_JAEDXU010000013.1"/>
</dbReference>
<keyword evidence="2 3" id="KW-0819">tRNA processing</keyword>
<evidence type="ECO:0000256" key="2">
    <source>
        <dbReference type="ARBA" id="ARBA00022694"/>
    </source>
</evidence>
<keyword evidence="3" id="KW-0820">tRNA-binding</keyword>
<name>A0ABS4CNK2_9ENTE</name>
<dbReference type="InterPro" id="IPR014729">
    <property type="entry name" value="Rossmann-like_a/b/a_fold"/>
</dbReference>
<feature type="binding site" evidence="3">
    <location>
        <begin position="7"/>
        <end position="20"/>
    </location>
    <ligand>
        <name>ATP</name>
        <dbReference type="ChEBI" id="CHEBI:30616"/>
    </ligand>
</feature>
<dbReference type="HAMAP" id="MF_01539">
    <property type="entry name" value="TmcAL"/>
    <property type="match status" value="1"/>
</dbReference>
<reference evidence="4 5" key="1">
    <citation type="submission" date="2020-12" db="EMBL/GenBank/DDBJ databases">
        <title>Vagococcus allomyrinae sp. nov. and Enterococcus lavae sp. nov., isolated from the larvae of Allomyrina dichotoma.</title>
        <authorList>
            <person name="Lee S.D."/>
        </authorList>
    </citation>
    <scope>NUCLEOTIDE SEQUENCE [LARGE SCALE GENOMIC DNA]</scope>
    <source>
        <strain evidence="4 5">BWM-S5</strain>
    </source>
</reference>
<keyword evidence="1 3" id="KW-0436">Ligase</keyword>
<gene>
    <name evidence="3" type="primary">tmcAL</name>
    <name evidence="4" type="ORF">I6N96_17815</name>
</gene>
<sequence>MKACGIIVEYNPFHKGHAYHVQKARELSGAEVVVAVMSGNFLQRGEPAILDKWTRAKQALDNGVDLVVELPVAWAVQSADYFARGGIKLLQALNCHSLCFGTDSPKAIDYAAFGQFAVENEALIAAKYKELADKQLNYPQQMTRVFQELYPELHLDFDSPNHVLGLSYAKENAKYKQPMKLIPLKREVAHYNEETIHQQFASATAVRARALKGAWQELAPVVPEETYTDLRKGPLVSWENYWPLLQYRLISSSVEELREIYQMTEGLEYRLKEQVLGAANFHQFIEAVKTKRYTWTRLQRLSVYTLLSISDQEIRESWENSSLRILGMSESGQNYLKSQKEAAGLPILTKQSKQMSRYFEAGLKSDRIYQLGDSNISDQNIGRFPIRIKNA</sequence>
<comment type="caution">
    <text evidence="4">The sequence shown here is derived from an EMBL/GenBank/DDBJ whole genome shotgun (WGS) entry which is preliminary data.</text>
</comment>
<comment type="caution">
    <text evidence="3">Lacks conserved residue(s) required for the propagation of feature annotation.</text>
</comment>
<dbReference type="Gene3D" id="3.40.50.620">
    <property type="entry name" value="HUPs"/>
    <property type="match status" value="1"/>
</dbReference>
<dbReference type="NCBIfam" id="NF010191">
    <property type="entry name" value="PRK13670.1"/>
    <property type="match status" value="1"/>
</dbReference>
<organism evidence="4 5">
    <name type="scientific">Enterococcus larvae</name>
    <dbReference type="NCBI Taxonomy" id="2794352"/>
    <lineage>
        <taxon>Bacteria</taxon>
        <taxon>Bacillati</taxon>
        <taxon>Bacillota</taxon>
        <taxon>Bacilli</taxon>
        <taxon>Lactobacillales</taxon>
        <taxon>Enterococcaceae</taxon>
        <taxon>Enterococcus</taxon>
    </lineage>
</organism>
<evidence type="ECO:0000313" key="5">
    <source>
        <dbReference type="Proteomes" id="UP000673375"/>
    </source>
</evidence>